<name>A0A2S8FUK3_9BACT</name>
<accession>A0A2S8FUK3</accession>
<evidence type="ECO:0000313" key="2">
    <source>
        <dbReference type="Proteomes" id="UP000238322"/>
    </source>
</evidence>
<comment type="caution">
    <text evidence="1">The sequence shown here is derived from an EMBL/GenBank/DDBJ whole genome shotgun (WGS) entry which is preliminary data.</text>
</comment>
<dbReference type="Proteomes" id="UP000238322">
    <property type="component" value="Unassembled WGS sequence"/>
</dbReference>
<reference evidence="1 2" key="1">
    <citation type="submission" date="2018-02" db="EMBL/GenBank/DDBJ databases">
        <title>Comparative genomes isolates from brazilian mangrove.</title>
        <authorList>
            <person name="Araujo J.E."/>
            <person name="Taketani R.G."/>
            <person name="Silva M.C.P."/>
            <person name="Loureco M.V."/>
            <person name="Andreote F.D."/>
        </authorList>
    </citation>
    <scope>NUCLEOTIDE SEQUENCE [LARGE SCALE GENOMIC DNA]</scope>
    <source>
        <strain evidence="1 2">Hex-1 MGV</strain>
    </source>
</reference>
<dbReference type="AlphaFoldDB" id="A0A2S8FUK3"/>
<dbReference type="RefSeq" id="WP_105329150.1">
    <property type="nucleotide sequence ID" value="NZ_PUHY01000006.1"/>
</dbReference>
<dbReference type="EMBL" id="PUHY01000006">
    <property type="protein sequence ID" value="PQO35861.1"/>
    <property type="molecule type" value="Genomic_DNA"/>
</dbReference>
<organism evidence="1 2">
    <name type="scientific">Blastopirellula marina</name>
    <dbReference type="NCBI Taxonomy" id="124"/>
    <lineage>
        <taxon>Bacteria</taxon>
        <taxon>Pseudomonadati</taxon>
        <taxon>Planctomycetota</taxon>
        <taxon>Planctomycetia</taxon>
        <taxon>Pirellulales</taxon>
        <taxon>Pirellulaceae</taxon>
        <taxon>Blastopirellula</taxon>
    </lineage>
</organism>
<proteinExistence type="predicted"/>
<gene>
    <name evidence="1" type="ORF">C5Y83_07955</name>
</gene>
<evidence type="ECO:0000313" key="1">
    <source>
        <dbReference type="EMBL" id="PQO35861.1"/>
    </source>
</evidence>
<sequence>MTNPEAIGPSEDLAQALADQLTELGYPASRNYYPIIRLNDVETLHIFVRPDGDVATAHNRNSNRHEVTVSILIVKNIKAPQDVSEFDGFARTVEEIKAFWENPEATDELGDNAGVLRHKKLAGLAWSGKISNDQLFDQDRLYYHNQMTSVVGLAYSGTR</sequence>
<protein>
    <submittedName>
        <fullName evidence="1">Uncharacterized protein</fullName>
    </submittedName>
</protein>